<evidence type="ECO:0000313" key="2">
    <source>
        <dbReference type="EMBL" id="EMF53483.1"/>
    </source>
</evidence>
<gene>
    <name evidence="2" type="ORF">SBD_5026</name>
</gene>
<reference evidence="3" key="1">
    <citation type="journal article" date="2013" name="Genome Announc.">
        <title>Draft Genome Sequence of Streptomyces bottropensis ATCC 25435, a Bottromycin-Producing Actinomycete.</title>
        <authorList>
            <person name="Zhang H."/>
            <person name="Zhou W."/>
            <person name="Zhuang Y."/>
            <person name="Liang X."/>
            <person name="Liu T."/>
        </authorList>
    </citation>
    <scope>NUCLEOTIDE SEQUENCE [LARGE SCALE GENOMIC DNA]</scope>
    <source>
        <strain evidence="3">ATCC 25435</strain>
    </source>
</reference>
<dbReference type="AlphaFoldDB" id="M3EWH1"/>
<name>M3EWH1_9ACTN</name>
<evidence type="ECO:0000256" key="1">
    <source>
        <dbReference type="SAM" id="MobiDB-lite"/>
    </source>
</evidence>
<organism evidence="2 3">
    <name type="scientific">Streptomyces bottropensis ATCC 25435</name>
    <dbReference type="NCBI Taxonomy" id="1054862"/>
    <lineage>
        <taxon>Bacteria</taxon>
        <taxon>Bacillati</taxon>
        <taxon>Actinomycetota</taxon>
        <taxon>Actinomycetes</taxon>
        <taxon>Kitasatosporales</taxon>
        <taxon>Streptomycetaceae</taxon>
        <taxon>Streptomyces</taxon>
    </lineage>
</organism>
<feature type="region of interest" description="Disordered" evidence="1">
    <location>
        <begin position="1"/>
        <end position="39"/>
    </location>
</feature>
<evidence type="ECO:0000313" key="3">
    <source>
        <dbReference type="Proteomes" id="UP000030760"/>
    </source>
</evidence>
<proteinExistence type="predicted"/>
<accession>M3EWH1</accession>
<dbReference type="EMBL" id="KB405089">
    <property type="protein sequence ID" value="EMF53483.1"/>
    <property type="molecule type" value="Genomic_DNA"/>
</dbReference>
<dbReference type="Proteomes" id="UP000030760">
    <property type="component" value="Unassembled WGS sequence"/>
</dbReference>
<sequence length="56" mass="5705">MAHGGSSCGRKESNSATYEPGHATARWRGPARSGTAGCVQGQLPCAYPQVGVRTGS</sequence>
<protein>
    <submittedName>
        <fullName evidence="2">Uncharacterized protein</fullName>
    </submittedName>
</protein>